<sequence length="221" mass="25103">MITEENKNEESSERQINLKDKAKKSWWRISLASPKVRDSVSARPMKGLYYCVIYLRLGDYHRIHSPVDWNLLVRRHFSGNLFPLNERATRTIPNLYVENERVVLEGLWQEGFMAIAAVGATNIGSIELSIEPELKTNRPRKKLLNAEPSQERVYEPEGVGKMLKKGDELGAFNMGSTVVLVFQAPTLKPDKNGELSSDFKFSVRRGDRIRVGEALGRWGGS</sequence>
<evidence type="ECO:0000256" key="6">
    <source>
        <dbReference type="ARBA" id="ARBA00023098"/>
    </source>
</evidence>
<keyword evidence="9" id="KW-1208">Phospholipid metabolism</keyword>
<evidence type="ECO:0000256" key="1">
    <source>
        <dbReference type="ARBA" id="ARBA00001928"/>
    </source>
</evidence>
<keyword evidence="8" id="KW-0456">Lyase</keyword>
<dbReference type="AlphaFoldDB" id="A0A2P2LCK1"/>
<accession>A0A2P2LCK1</accession>
<dbReference type="NCBIfam" id="TIGR00163">
    <property type="entry name" value="PS_decarb"/>
    <property type="match status" value="1"/>
</dbReference>
<evidence type="ECO:0000256" key="10">
    <source>
        <dbReference type="ARBA" id="ARBA00023317"/>
    </source>
</evidence>
<comment type="pathway">
    <text evidence="2">Lipid metabolism.</text>
</comment>
<organism evidence="12">
    <name type="scientific">Rhizophora mucronata</name>
    <name type="common">Asiatic mangrove</name>
    <dbReference type="NCBI Taxonomy" id="61149"/>
    <lineage>
        <taxon>Eukaryota</taxon>
        <taxon>Viridiplantae</taxon>
        <taxon>Streptophyta</taxon>
        <taxon>Embryophyta</taxon>
        <taxon>Tracheophyta</taxon>
        <taxon>Spermatophyta</taxon>
        <taxon>Magnoliopsida</taxon>
        <taxon>eudicotyledons</taxon>
        <taxon>Gunneridae</taxon>
        <taxon>Pentapetalae</taxon>
        <taxon>rosids</taxon>
        <taxon>fabids</taxon>
        <taxon>Malpighiales</taxon>
        <taxon>Rhizophoraceae</taxon>
        <taxon>Rhizophora</taxon>
    </lineage>
</organism>
<dbReference type="GO" id="GO:0006646">
    <property type="term" value="P:phosphatidylethanolamine biosynthetic process"/>
    <property type="evidence" value="ECO:0007669"/>
    <property type="project" value="UniProtKB-UniPathway"/>
</dbReference>
<dbReference type="EC" id="4.1.1.65" evidence="3"/>
<evidence type="ECO:0000256" key="5">
    <source>
        <dbReference type="ARBA" id="ARBA00022793"/>
    </source>
</evidence>
<comment type="pathway">
    <text evidence="11">Phospholipid metabolism; phosphatidylethanolamine biosynthesis.</text>
</comment>
<comment type="cofactor">
    <cofactor evidence="1">
        <name>pyruvate</name>
        <dbReference type="ChEBI" id="CHEBI:15361"/>
    </cofactor>
</comment>
<keyword evidence="5" id="KW-0210">Decarboxylase</keyword>
<keyword evidence="7" id="KW-0594">Phospholipid biosynthesis</keyword>
<dbReference type="InterPro" id="IPR033177">
    <property type="entry name" value="PSD-B"/>
</dbReference>
<keyword evidence="6" id="KW-0443">Lipid metabolism</keyword>
<evidence type="ECO:0000256" key="11">
    <source>
        <dbReference type="ARBA" id="ARBA00024326"/>
    </source>
</evidence>
<keyword evidence="4" id="KW-0444">Lipid biosynthesis</keyword>
<evidence type="ECO:0000313" key="12">
    <source>
        <dbReference type="EMBL" id="MBX15689.1"/>
    </source>
</evidence>
<dbReference type="InterPro" id="IPR003817">
    <property type="entry name" value="PS_Dcarbxylase"/>
</dbReference>
<evidence type="ECO:0000256" key="4">
    <source>
        <dbReference type="ARBA" id="ARBA00022516"/>
    </source>
</evidence>
<dbReference type="GO" id="GO:0005739">
    <property type="term" value="C:mitochondrion"/>
    <property type="evidence" value="ECO:0007669"/>
    <property type="project" value="TreeGrafter"/>
</dbReference>
<dbReference type="UniPathway" id="UPA00558"/>
<dbReference type="PANTHER" id="PTHR10067:SF6">
    <property type="entry name" value="PHOSPHATIDYLSERINE DECARBOXYLASE PROENZYME, MITOCHONDRIAL"/>
    <property type="match status" value="1"/>
</dbReference>
<evidence type="ECO:0000256" key="7">
    <source>
        <dbReference type="ARBA" id="ARBA00023209"/>
    </source>
</evidence>
<proteinExistence type="predicted"/>
<keyword evidence="10" id="KW-0670">Pyruvate</keyword>
<dbReference type="GO" id="GO:0004609">
    <property type="term" value="F:phosphatidylserine decarboxylase activity"/>
    <property type="evidence" value="ECO:0007669"/>
    <property type="project" value="UniProtKB-EC"/>
</dbReference>
<dbReference type="PANTHER" id="PTHR10067">
    <property type="entry name" value="PHOSPHATIDYLSERINE DECARBOXYLASE"/>
    <property type="match status" value="1"/>
</dbReference>
<name>A0A2P2LCK1_RHIMU</name>
<evidence type="ECO:0000256" key="9">
    <source>
        <dbReference type="ARBA" id="ARBA00023264"/>
    </source>
</evidence>
<reference evidence="12" key="1">
    <citation type="submission" date="2018-02" db="EMBL/GenBank/DDBJ databases">
        <title>Rhizophora mucronata_Transcriptome.</title>
        <authorList>
            <person name="Meera S.P."/>
            <person name="Sreeshan A."/>
            <person name="Augustine A."/>
        </authorList>
    </citation>
    <scope>NUCLEOTIDE SEQUENCE</scope>
    <source>
        <tissue evidence="12">Leaf</tissue>
    </source>
</reference>
<protein>
    <recommendedName>
        <fullName evidence="3">phosphatidylserine decarboxylase</fullName>
        <ecNumber evidence="3">4.1.1.65</ecNumber>
    </recommendedName>
</protein>
<evidence type="ECO:0000256" key="8">
    <source>
        <dbReference type="ARBA" id="ARBA00023239"/>
    </source>
</evidence>
<evidence type="ECO:0000256" key="3">
    <source>
        <dbReference type="ARBA" id="ARBA00012243"/>
    </source>
</evidence>
<dbReference type="EMBL" id="GGEC01035205">
    <property type="protein sequence ID" value="MBX15689.1"/>
    <property type="molecule type" value="Transcribed_RNA"/>
</dbReference>
<evidence type="ECO:0000256" key="2">
    <source>
        <dbReference type="ARBA" id="ARBA00005189"/>
    </source>
</evidence>
<dbReference type="Pfam" id="PF02666">
    <property type="entry name" value="PS_Dcarbxylase"/>
    <property type="match status" value="1"/>
</dbReference>